<dbReference type="RefSeq" id="WP_055740058.1">
    <property type="nucleotide sequence ID" value="NZ_JAAIWL010000030.1"/>
</dbReference>
<dbReference type="PROSITE" id="PS01227">
    <property type="entry name" value="UPF0012"/>
    <property type="match status" value="1"/>
</dbReference>
<dbReference type="InterPro" id="IPR001110">
    <property type="entry name" value="UPF0012_CS"/>
</dbReference>
<dbReference type="Pfam" id="PF00795">
    <property type="entry name" value="CN_hydrolase"/>
    <property type="match status" value="1"/>
</dbReference>
<dbReference type="OrthoDB" id="9811121at2"/>
<evidence type="ECO:0000256" key="1">
    <source>
        <dbReference type="ARBA" id="ARBA00010613"/>
    </source>
</evidence>
<proteinExistence type="inferred from homology"/>
<dbReference type="STRING" id="157838.AN964_12845"/>
<name>A0A0Q3WYP1_9BACI</name>
<dbReference type="InterPro" id="IPR036526">
    <property type="entry name" value="C-N_Hydrolase_sf"/>
</dbReference>
<dbReference type="SUPFAM" id="SSF56317">
    <property type="entry name" value="Carbon-nitrogen hydrolase"/>
    <property type="match status" value="1"/>
</dbReference>
<dbReference type="PANTHER" id="PTHR23088">
    <property type="entry name" value="NITRILASE-RELATED"/>
    <property type="match status" value="1"/>
</dbReference>
<dbReference type="AlphaFoldDB" id="A0A0Q3WYP1"/>
<comment type="similarity">
    <text evidence="1">Belongs to the carbon-nitrogen hydrolase superfamily. NIT1/NIT2 family.</text>
</comment>
<dbReference type="Gene3D" id="3.60.110.10">
    <property type="entry name" value="Carbon-nitrogen hydrolase"/>
    <property type="match status" value="1"/>
</dbReference>
<feature type="domain" description="CN hydrolase" evidence="2">
    <location>
        <begin position="1"/>
        <end position="240"/>
    </location>
</feature>
<evidence type="ECO:0000313" key="3">
    <source>
        <dbReference type="EMBL" id="KQL54292.1"/>
    </source>
</evidence>
<dbReference type="PANTHER" id="PTHR23088:SF27">
    <property type="entry name" value="DEAMINATED GLUTATHIONE AMIDASE"/>
    <property type="match status" value="1"/>
</dbReference>
<dbReference type="PROSITE" id="PS50263">
    <property type="entry name" value="CN_HYDROLASE"/>
    <property type="match status" value="1"/>
</dbReference>
<organism evidence="3 4">
    <name type="scientific">Heyndrickxia shackletonii</name>
    <dbReference type="NCBI Taxonomy" id="157838"/>
    <lineage>
        <taxon>Bacteria</taxon>
        <taxon>Bacillati</taxon>
        <taxon>Bacillota</taxon>
        <taxon>Bacilli</taxon>
        <taxon>Bacillales</taxon>
        <taxon>Bacillaceae</taxon>
        <taxon>Heyndrickxia</taxon>
    </lineage>
</organism>
<dbReference type="PATRIC" id="fig|157838.3.peg.2851"/>
<dbReference type="InterPro" id="IPR003010">
    <property type="entry name" value="C-N_Hydrolase"/>
</dbReference>
<accession>A0A0Q3WYP1</accession>
<dbReference type="CDD" id="cd07583">
    <property type="entry name" value="nitrilase_5"/>
    <property type="match status" value="1"/>
</dbReference>
<dbReference type="Proteomes" id="UP000051888">
    <property type="component" value="Unassembled WGS sequence"/>
</dbReference>
<protein>
    <submittedName>
        <fullName evidence="3">Nitrilase</fullName>
    </submittedName>
</protein>
<gene>
    <name evidence="3" type="ORF">AN964_12845</name>
</gene>
<evidence type="ECO:0000313" key="4">
    <source>
        <dbReference type="Proteomes" id="UP000051888"/>
    </source>
</evidence>
<comment type="caution">
    <text evidence="3">The sequence shown here is derived from an EMBL/GenBank/DDBJ whole genome shotgun (WGS) entry which is preliminary data.</text>
</comment>
<sequence length="265" mass="30129">MKISIYQMEIIPGNPPENIRKVHAWIEKEVELSEPDIIVLPEMWTTSYTLENIHVYADDNGQSTVPFLKTMAKRYNVNIIGGSIANKVEGKIYNTSFVINRQGEVIYQYDKVHLVPMLNEPIYLEGGKKVPEVFELDGIKMGLIICYDLRFPEIIRPLALEGAEVLFIVAEWPIDRLSHWRNIQITRAIENQLFVISCNNVGSYQSVTYGGNSMVIHPSGVTLKEGSTTDEETLNISINYEESLEIRHKVPVFSSRVPGLYKQGL</sequence>
<reference evidence="3 4" key="1">
    <citation type="submission" date="2015-09" db="EMBL/GenBank/DDBJ databases">
        <title>Genome sequencing project for genomic taxonomy and phylogenomics of Bacillus-like bacteria.</title>
        <authorList>
            <person name="Liu B."/>
            <person name="Wang J."/>
            <person name="Zhu Y."/>
            <person name="Liu G."/>
            <person name="Chen Q."/>
            <person name="Chen Z."/>
            <person name="Lan J."/>
            <person name="Che J."/>
            <person name="Ge C."/>
            <person name="Shi H."/>
            <person name="Pan Z."/>
            <person name="Liu X."/>
        </authorList>
    </citation>
    <scope>NUCLEOTIDE SEQUENCE [LARGE SCALE GENOMIC DNA]</scope>
    <source>
        <strain evidence="3 4">LMG 18435</strain>
    </source>
</reference>
<evidence type="ECO:0000259" key="2">
    <source>
        <dbReference type="PROSITE" id="PS50263"/>
    </source>
</evidence>
<keyword evidence="4" id="KW-1185">Reference proteome</keyword>
<dbReference type="EMBL" id="LJJC01000004">
    <property type="protein sequence ID" value="KQL54292.1"/>
    <property type="molecule type" value="Genomic_DNA"/>
</dbReference>